<accession>G4NQQ1</accession>
<protein>
    <submittedName>
        <fullName evidence="1">Uncharacterized protein</fullName>
    </submittedName>
</protein>
<keyword evidence="2" id="KW-1185">Reference proteome</keyword>
<evidence type="ECO:0000313" key="2">
    <source>
        <dbReference type="Proteomes" id="UP000002651"/>
    </source>
</evidence>
<dbReference type="KEGG" id="bst:GYO_0419"/>
<dbReference type="HOGENOM" id="CLU_3304977_0_0_9"/>
<dbReference type="STRING" id="1052585.GYO_0419"/>
<name>G4NQQ1_BACS4</name>
<dbReference type="EMBL" id="CP002905">
    <property type="protein sequence ID" value="AEP85136.1"/>
    <property type="molecule type" value="Genomic_DNA"/>
</dbReference>
<dbReference type="AlphaFoldDB" id="G4NQQ1"/>
<reference evidence="1 2" key="1">
    <citation type="journal article" date="2012" name="J. Bacteriol.">
        <title>Whole-genome sequences of Bacillus subtilis and close relatives.</title>
        <authorList>
            <person name="Earl A.M."/>
            <person name="Eppinger M."/>
            <person name="Fricke W.F."/>
            <person name="Rosovitz M.J."/>
            <person name="Rasko D.A."/>
            <person name="Daugherty S."/>
            <person name="Losick R."/>
            <person name="Kolter R."/>
            <person name="Ravel J."/>
        </authorList>
    </citation>
    <scope>NUCLEOTIDE SEQUENCE [LARGE SCALE GENOMIC DNA]</scope>
    <source>
        <strain evidence="2">DSM 15029 / JCM 12233 / NBRC 101239 / NRRL B-23049 / TU-B-10</strain>
    </source>
</reference>
<sequence length="39" mass="4738">MFYPTPCLRFFVASKDQKIPFQTFLKDLYLITEDCFNKQ</sequence>
<dbReference type="Proteomes" id="UP000002651">
    <property type="component" value="Chromosome"/>
</dbReference>
<proteinExistence type="predicted"/>
<organism evidence="1 2">
    <name type="scientific">Bacillus spizizenii (strain DSM 15029 / JCM 12233 / NBRC 101239 / NRRL B-23049 / TU-B-10)</name>
    <name type="common">Bacillus subtilis subsp. spizizenii</name>
    <dbReference type="NCBI Taxonomy" id="1052585"/>
    <lineage>
        <taxon>Bacteria</taxon>
        <taxon>Bacillati</taxon>
        <taxon>Bacillota</taxon>
        <taxon>Bacilli</taxon>
        <taxon>Bacillales</taxon>
        <taxon>Bacillaceae</taxon>
        <taxon>Bacillus</taxon>
    </lineage>
</organism>
<gene>
    <name evidence="1" type="ordered locus">GYO_0419</name>
</gene>
<evidence type="ECO:0000313" key="1">
    <source>
        <dbReference type="EMBL" id="AEP85136.1"/>
    </source>
</evidence>